<evidence type="ECO:0000259" key="2">
    <source>
        <dbReference type="PROSITE" id="PS51459"/>
    </source>
</evidence>
<feature type="region of interest" description="Disordered" evidence="1">
    <location>
        <begin position="30"/>
        <end position="61"/>
    </location>
</feature>
<dbReference type="EMBL" id="JAWSTH010000008">
    <property type="protein sequence ID" value="MDW5593702.1"/>
    <property type="molecule type" value="Genomic_DNA"/>
</dbReference>
<reference evidence="3 4" key="2">
    <citation type="submission" date="2023-10" db="EMBL/GenBank/DDBJ databases">
        <authorList>
            <person name="Han X.F."/>
        </authorList>
    </citation>
    <scope>NUCLEOTIDE SEQUENCE [LARGE SCALE GENOMIC DNA]</scope>
    <source>
        <strain evidence="3 4">KCTC 39840</strain>
    </source>
</reference>
<comment type="caution">
    <text evidence="3">The sequence shown here is derived from an EMBL/GenBank/DDBJ whole genome shotgun (WGS) entry which is preliminary data.</text>
</comment>
<dbReference type="RefSeq" id="WP_318596046.1">
    <property type="nucleotide sequence ID" value="NZ_JAWSTH010000008.1"/>
</dbReference>
<feature type="compositionally biased region" description="Low complexity" evidence="1">
    <location>
        <begin position="50"/>
        <end position="59"/>
    </location>
</feature>
<feature type="region of interest" description="Disordered" evidence="1">
    <location>
        <begin position="134"/>
        <end position="159"/>
    </location>
</feature>
<dbReference type="Pfam" id="PF02661">
    <property type="entry name" value="Fic"/>
    <property type="match status" value="1"/>
</dbReference>
<dbReference type="InterPro" id="IPR036597">
    <property type="entry name" value="Fido-like_dom_sf"/>
</dbReference>
<feature type="compositionally biased region" description="Pro residues" evidence="1">
    <location>
        <begin position="148"/>
        <end position="159"/>
    </location>
</feature>
<protein>
    <submittedName>
        <fullName evidence="3">Fic family protein</fullName>
    </submittedName>
</protein>
<keyword evidence="4" id="KW-1185">Reference proteome</keyword>
<sequence>MLSGAYRTKSPAKAGLFSFTRWFGAGPCAARPGEGVPAGSTKRPRRRGRAAPGGQTGRRPACRRFAASFGGSDAYPGLIEQAAGRITHLAQNHPLPDGNKRVSFLLMVRFLGANGAAWGEPDIDDDAGTVERIAASRQSPRELREPPQGRPPWPHPLRG</sequence>
<evidence type="ECO:0000313" key="3">
    <source>
        <dbReference type="EMBL" id="MDW5593702.1"/>
    </source>
</evidence>
<organism evidence="3 4">
    <name type="scientific">Conexibacter stalactiti</name>
    <dbReference type="NCBI Taxonomy" id="1940611"/>
    <lineage>
        <taxon>Bacteria</taxon>
        <taxon>Bacillati</taxon>
        <taxon>Actinomycetota</taxon>
        <taxon>Thermoleophilia</taxon>
        <taxon>Solirubrobacterales</taxon>
        <taxon>Conexibacteraceae</taxon>
        <taxon>Conexibacter</taxon>
    </lineage>
</organism>
<dbReference type="Gene3D" id="1.20.120.1870">
    <property type="entry name" value="Fic/DOC protein, Fido domain"/>
    <property type="match status" value="1"/>
</dbReference>
<proteinExistence type="predicted"/>
<feature type="domain" description="Fido" evidence="2">
    <location>
        <begin position="1"/>
        <end position="159"/>
    </location>
</feature>
<gene>
    <name evidence="3" type="ORF">R7226_05100</name>
</gene>
<dbReference type="SUPFAM" id="SSF140931">
    <property type="entry name" value="Fic-like"/>
    <property type="match status" value="1"/>
</dbReference>
<dbReference type="InterPro" id="IPR003812">
    <property type="entry name" value="Fido"/>
</dbReference>
<reference evidence="4" key="1">
    <citation type="submission" date="2023-07" db="EMBL/GenBank/DDBJ databases">
        <title>Conexibacter stalactiti sp. nov., isolated from stalactites in a lava cave and emended description of the genus Conexibacter.</title>
        <authorList>
            <person name="Lee S.D."/>
        </authorList>
    </citation>
    <scope>NUCLEOTIDE SEQUENCE [LARGE SCALE GENOMIC DNA]</scope>
    <source>
        <strain evidence="4">KCTC 39840</strain>
    </source>
</reference>
<evidence type="ECO:0000313" key="4">
    <source>
        <dbReference type="Proteomes" id="UP001284601"/>
    </source>
</evidence>
<dbReference type="PROSITE" id="PS51459">
    <property type="entry name" value="FIDO"/>
    <property type="match status" value="1"/>
</dbReference>
<evidence type="ECO:0000256" key="1">
    <source>
        <dbReference type="SAM" id="MobiDB-lite"/>
    </source>
</evidence>
<dbReference type="InterPro" id="IPR053737">
    <property type="entry name" value="Type_II_TA_Toxin"/>
</dbReference>
<accession>A0ABU4HK70</accession>
<dbReference type="Proteomes" id="UP001284601">
    <property type="component" value="Unassembled WGS sequence"/>
</dbReference>
<name>A0ABU4HK70_9ACTN</name>